<evidence type="ECO:0000259" key="10">
    <source>
        <dbReference type="Pfam" id="PF17766"/>
    </source>
</evidence>
<dbReference type="InterPro" id="IPR045051">
    <property type="entry name" value="SBT"/>
</dbReference>
<dbReference type="CDD" id="cd02120">
    <property type="entry name" value="PA_subtilisin_like"/>
    <property type="match status" value="1"/>
</dbReference>
<comment type="similarity">
    <text evidence="1 7">Belongs to the peptidase S8 family.</text>
</comment>
<accession>A0AAD3Y7Z0</accession>
<dbReference type="InterPro" id="IPR041469">
    <property type="entry name" value="Subtilisin-like_FN3"/>
</dbReference>
<dbReference type="CDD" id="cd04852">
    <property type="entry name" value="Peptidases_S8_3"/>
    <property type="match status" value="1"/>
</dbReference>
<reference evidence="11" key="1">
    <citation type="submission" date="2023-05" db="EMBL/GenBank/DDBJ databases">
        <title>Nepenthes gracilis genome sequencing.</title>
        <authorList>
            <person name="Fukushima K."/>
        </authorList>
    </citation>
    <scope>NUCLEOTIDE SEQUENCE</scope>
    <source>
        <strain evidence="11">SING2019-196</strain>
    </source>
</reference>
<dbReference type="InterPro" id="IPR015500">
    <property type="entry name" value="Peptidase_S8_subtilisin-rel"/>
</dbReference>
<keyword evidence="2 7" id="KW-0645">Protease</keyword>
<dbReference type="Gene3D" id="3.50.30.30">
    <property type="match status" value="1"/>
</dbReference>
<evidence type="ECO:0000256" key="3">
    <source>
        <dbReference type="ARBA" id="ARBA00022729"/>
    </source>
</evidence>
<dbReference type="Pfam" id="PF00082">
    <property type="entry name" value="Peptidase_S8"/>
    <property type="match status" value="1"/>
</dbReference>
<dbReference type="GO" id="GO:0004252">
    <property type="term" value="F:serine-type endopeptidase activity"/>
    <property type="evidence" value="ECO:0007669"/>
    <property type="project" value="UniProtKB-UniRule"/>
</dbReference>
<dbReference type="InterPro" id="IPR010259">
    <property type="entry name" value="S8pro/Inhibitor_I9"/>
</dbReference>
<protein>
    <recommendedName>
        <fullName evidence="13">Subtilisin-like protease SBT4.15</fullName>
    </recommendedName>
</protein>
<feature type="domain" description="Subtilisin-like protease fibronectin type-III" evidence="10">
    <location>
        <begin position="605"/>
        <end position="704"/>
    </location>
</feature>
<dbReference type="PANTHER" id="PTHR10795">
    <property type="entry name" value="PROPROTEIN CONVERTASE SUBTILISIN/KEXIN"/>
    <property type="match status" value="1"/>
</dbReference>
<evidence type="ECO:0000256" key="6">
    <source>
        <dbReference type="PIRSR" id="PIRSR615500-1"/>
    </source>
</evidence>
<dbReference type="PRINTS" id="PR00723">
    <property type="entry name" value="SUBTILISIN"/>
</dbReference>
<feature type="domain" description="Peptidase S8/S53" evidence="8">
    <location>
        <begin position="99"/>
        <end position="530"/>
    </location>
</feature>
<dbReference type="Proteomes" id="UP001279734">
    <property type="component" value="Unassembled WGS sequence"/>
</dbReference>
<evidence type="ECO:0000256" key="7">
    <source>
        <dbReference type="PROSITE-ProRule" id="PRU01240"/>
    </source>
</evidence>
<dbReference type="Pfam" id="PF17766">
    <property type="entry name" value="fn3_6"/>
    <property type="match status" value="1"/>
</dbReference>
<keyword evidence="12" id="KW-1185">Reference proteome</keyword>
<dbReference type="PROSITE" id="PS00138">
    <property type="entry name" value="SUBTILASE_SER"/>
    <property type="match status" value="1"/>
</dbReference>
<keyword evidence="5 7" id="KW-0720">Serine protease</keyword>
<dbReference type="Gene3D" id="3.40.50.200">
    <property type="entry name" value="Peptidase S8/S53 domain"/>
    <property type="match status" value="1"/>
</dbReference>
<dbReference type="InterPro" id="IPR037045">
    <property type="entry name" value="S8pro/Inhibitor_I9_sf"/>
</dbReference>
<dbReference type="InterPro" id="IPR036852">
    <property type="entry name" value="Peptidase_S8/S53_dom_sf"/>
</dbReference>
<evidence type="ECO:0000259" key="9">
    <source>
        <dbReference type="Pfam" id="PF05922"/>
    </source>
</evidence>
<name>A0AAD3Y7Z0_NEPGR</name>
<keyword evidence="3" id="KW-0732">Signal</keyword>
<organism evidence="11 12">
    <name type="scientific">Nepenthes gracilis</name>
    <name type="common">Slender pitcher plant</name>
    <dbReference type="NCBI Taxonomy" id="150966"/>
    <lineage>
        <taxon>Eukaryota</taxon>
        <taxon>Viridiplantae</taxon>
        <taxon>Streptophyta</taxon>
        <taxon>Embryophyta</taxon>
        <taxon>Tracheophyta</taxon>
        <taxon>Spermatophyta</taxon>
        <taxon>Magnoliopsida</taxon>
        <taxon>eudicotyledons</taxon>
        <taxon>Gunneridae</taxon>
        <taxon>Pentapetalae</taxon>
        <taxon>Caryophyllales</taxon>
        <taxon>Nepenthaceae</taxon>
        <taxon>Nepenthes</taxon>
    </lineage>
</organism>
<feature type="active site" description="Charge relay system" evidence="6 7">
    <location>
        <position position="107"/>
    </location>
</feature>
<comment type="caution">
    <text evidence="11">The sequence shown here is derived from an EMBL/GenBank/DDBJ whole genome shotgun (WGS) entry which is preliminary data.</text>
</comment>
<evidence type="ECO:0000256" key="2">
    <source>
        <dbReference type="ARBA" id="ARBA00022670"/>
    </source>
</evidence>
<dbReference type="InterPro" id="IPR000209">
    <property type="entry name" value="Peptidase_S8/S53_dom"/>
</dbReference>
<evidence type="ECO:0000259" key="8">
    <source>
        <dbReference type="Pfam" id="PF00082"/>
    </source>
</evidence>
<sequence length="709" mass="74984">MGGLPPEVAGVTTTEQHHSLLAEAIGDEELARKAMIHSYRRSLSAFAANISPQEAKRLSEKSSVISVFPNTIRKLLTTRSWDFLGMPLDKTKRNRVGESNMIVATLDTGIYIEAPSFNDEGYGPPPAKWKGKCDNGANFTGCNNKVIGARFYNLNPGEDTVFPSPVDTEGHGTHTASIAAGGAVHGASLYGLARGTARGGVPSARIATYKVCGDLGCPDMNLLAAFDDAIADGVDVISVSISGSAGNFFDDVIAIGSFHAMQKGILTSCAAGNEGPYEGTVQNVAPWILTVAATNMDRQFRTPVKLGNGMKFSGLSINTYPPEKAMYPLISGALAANSSSDPYLNASTCDPGSLSIRKVKGKIVLCSDSSGAGYTIITSGGHGAIIAVDEEEDIAFTTLLPSTNINTRIGRQIAHYINTAKKATAVIYKSITMKANAPRIASFSSRGPQFVTRDILKPDIAAPGLDILAGYSKLASITNEAVDQRHMTFNIISGTSMATPHASGAAAYVKSFHPDWSQAAIKSALMTTAKPMIANGSHAPLDSGSGLLNPTAAVHPGLVYDMSLGSYVSYLCKEGYNGTTIGLLAAGKPHLKCSDFPQARGSDGLNYPSMHLQLLADDTDFSTVFHRTVTNVGYGNSTYKATVHAPKGVTVKAIPNRLVFGEQHQKRSFAVVVKGKLERGVHGSVSAVLEWDDSKHIVRSPILIYKPAI</sequence>
<dbReference type="AlphaFoldDB" id="A0AAD3Y7Z0"/>
<dbReference type="Gene3D" id="3.30.70.80">
    <property type="entry name" value="Peptidase S8 propeptide/proteinase inhibitor I9"/>
    <property type="match status" value="1"/>
</dbReference>
<dbReference type="Gene3D" id="2.60.40.2310">
    <property type="match status" value="1"/>
</dbReference>
<evidence type="ECO:0008006" key="13">
    <source>
        <dbReference type="Google" id="ProtNLM"/>
    </source>
</evidence>
<dbReference type="Pfam" id="PF05922">
    <property type="entry name" value="Inhibitor_I9"/>
    <property type="match status" value="1"/>
</dbReference>
<feature type="domain" description="Inhibitor I9" evidence="9">
    <location>
        <begin position="12"/>
        <end position="75"/>
    </location>
</feature>
<dbReference type="PROSITE" id="PS51892">
    <property type="entry name" value="SUBTILASE"/>
    <property type="match status" value="1"/>
</dbReference>
<dbReference type="InterPro" id="IPR023828">
    <property type="entry name" value="Peptidase_S8_Ser-AS"/>
</dbReference>
<evidence type="ECO:0000313" key="11">
    <source>
        <dbReference type="EMBL" id="GMH30151.1"/>
    </source>
</evidence>
<proteinExistence type="inferred from homology"/>
<dbReference type="EMBL" id="BSYO01000037">
    <property type="protein sequence ID" value="GMH30151.1"/>
    <property type="molecule type" value="Genomic_DNA"/>
</dbReference>
<dbReference type="InterPro" id="IPR034197">
    <property type="entry name" value="Peptidases_S8_3"/>
</dbReference>
<evidence type="ECO:0000256" key="1">
    <source>
        <dbReference type="ARBA" id="ARBA00011073"/>
    </source>
</evidence>
<dbReference type="SUPFAM" id="SSF52743">
    <property type="entry name" value="Subtilisin-like"/>
    <property type="match status" value="1"/>
</dbReference>
<feature type="active site" description="Charge relay system" evidence="6 7">
    <location>
        <position position="496"/>
    </location>
</feature>
<evidence type="ECO:0000256" key="4">
    <source>
        <dbReference type="ARBA" id="ARBA00022801"/>
    </source>
</evidence>
<keyword evidence="4 7" id="KW-0378">Hydrolase</keyword>
<evidence type="ECO:0000256" key="5">
    <source>
        <dbReference type="ARBA" id="ARBA00022825"/>
    </source>
</evidence>
<feature type="active site" description="Charge relay system" evidence="6 7">
    <location>
        <position position="171"/>
    </location>
</feature>
<gene>
    <name evidence="11" type="ORF">Nepgr_031994</name>
</gene>
<dbReference type="GO" id="GO:0006508">
    <property type="term" value="P:proteolysis"/>
    <property type="evidence" value="ECO:0007669"/>
    <property type="project" value="UniProtKB-KW"/>
</dbReference>
<evidence type="ECO:0000313" key="12">
    <source>
        <dbReference type="Proteomes" id="UP001279734"/>
    </source>
</evidence>